<keyword evidence="3" id="KW-0508">mRNA splicing</keyword>
<accession>A0A9N6WQQ9</accession>
<dbReference type="GO" id="GO:0071013">
    <property type="term" value="C:catalytic step 2 spliceosome"/>
    <property type="evidence" value="ECO:0007669"/>
    <property type="project" value="TreeGrafter"/>
</dbReference>
<proteinExistence type="inferred from homology"/>
<evidence type="ECO:0000256" key="1">
    <source>
        <dbReference type="ARBA" id="ARBA00006644"/>
    </source>
</evidence>
<dbReference type="PANTHER" id="PTHR12718:SF2">
    <property type="entry name" value="SPLICEOSOME-ASSOCIATED PROTEIN CWC15 HOMOLOG"/>
    <property type="match status" value="1"/>
</dbReference>
<evidence type="ECO:0000256" key="4">
    <source>
        <dbReference type="SAM" id="MobiDB-lite"/>
    </source>
</evidence>
<evidence type="ECO:0000256" key="3">
    <source>
        <dbReference type="ARBA" id="ARBA00023187"/>
    </source>
</evidence>
<feature type="region of interest" description="Disordered" evidence="4">
    <location>
        <begin position="1"/>
        <end position="135"/>
    </location>
</feature>
<protein>
    <submittedName>
        <fullName evidence="5">EOG090X0IT3</fullName>
    </submittedName>
</protein>
<dbReference type="Pfam" id="PF04889">
    <property type="entry name" value="Cwf_Cwc_15"/>
    <property type="match status" value="1"/>
</dbReference>
<feature type="compositionally biased region" description="Acidic residues" evidence="4">
    <location>
        <begin position="107"/>
        <end position="128"/>
    </location>
</feature>
<keyword evidence="2" id="KW-0507">mRNA processing</keyword>
<dbReference type="InterPro" id="IPR006973">
    <property type="entry name" value="Cwf_Cwc_15"/>
</dbReference>
<dbReference type="EMBL" id="OC986273">
    <property type="protein sequence ID" value="CAG4642928.1"/>
    <property type="molecule type" value="Genomic_DNA"/>
</dbReference>
<feature type="compositionally biased region" description="Polar residues" evidence="4">
    <location>
        <begin position="14"/>
        <end position="34"/>
    </location>
</feature>
<evidence type="ECO:0000256" key="2">
    <source>
        <dbReference type="ARBA" id="ARBA00022664"/>
    </source>
</evidence>
<name>A0A9N6WQQ9_9CRUS</name>
<reference evidence="5" key="1">
    <citation type="submission" date="2021-04" db="EMBL/GenBank/DDBJ databases">
        <authorList>
            <person name="Cornetti L."/>
        </authorList>
    </citation>
    <scope>NUCLEOTIDE SEQUENCE</scope>
</reference>
<gene>
    <name evidence="5" type="primary">EOG090X0IT3</name>
</gene>
<dbReference type="PANTHER" id="PTHR12718">
    <property type="entry name" value="CELL CYCLE CONTROL PROTEIN CWF15"/>
    <property type="match status" value="1"/>
</dbReference>
<organism evidence="5">
    <name type="scientific">Evadne anonyx</name>
    <dbReference type="NCBI Taxonomy" id="141404"/>
    <lineage>
        <taxon>Eukaryota</taxon>
        <taxon>Metazoa</taxon>
        <taxon>Ecdysozoa</taxon>
        <taxon>Arthropoda</taxon>
        <taxon>Crustacea</taxon>
        <taxon>Branchiopoda</taxon>
        <taxon>Diplostraca</taxon>
        <taxon>Cladocera</taxon>
        <taxon>Onychopoda</taxon>
        <taxon>Podonidae</taxon>
        <taxon>Evadne</taxon>
    </lineage>
</organism>
<dbReference type="GO" id="GO:0045292">
    <property type="term" value="P:mRNA cis splicing, via spliceosome"/>
    <property type="evidence" value="ECO:0007669"/>
    <property type="project" value="TreeGrafter"/>
</dbReference>
<sequence>MTTASRPTFAPATGGQNRGETSLSSMTKQYSSRDLASHTKLKYRDIGQGTVEEVRGKDLKRELDEREKASKEKSDRKDRERERQPKSAISFHSAAKKSRTDHGGNIDADDPVEDESDDSSEEEDDDDNTASLMEELKRIRAERAAESAKKEIEQRQEEERIRTENILSGNPLLNYTSKALKTDFRVGRRWDEDVVFKNCSRAEPDKKTPQFINDSLRSEFHKKFMDKYIK</sequence>
<dbReference type="AlphaFoldDB" id="A0A9N6WQQ9"/>
<dbReference type="GO" id="GO:0003723">
    <property type="term" value="F:RNA binding"/>
    <property type="evidence" value="ECO:0007669"/>
    <property type="project" value="TreeGrafter"/>
</dbReference>
<comment type="similarity">
    <text evidence="1">Belongs to the CWC15 family.</text>
</comment>
<feature type="compositionally biased region" description="Basic and acidic residues" evidence="4">
    <location>
        <begin position="52"/>
        <end position="85"/>
    </location>
</feature>
<evidence type="ECO:0000313" key="5">
    <source>
        <dbReference type="EMBL" id="CAG4642928.1"/>
    </source>
</evidence>